<dbReference type="EMBL" id="JADPIE010000001">
    <property type="protein sequence ID" value="MBF8435916.1"/>
    <property type="molecule type" value="Genomic_DNA"/>
</dbReference>
<evidence type="ECO:0000256" key="10">
    <source>
        <dbReference type="ARBA" id="ARBA00024867"/>
    </source>
</evidence>
<dbReference type="GO" id="GO:0005829">
    <property type="term" value="C:cytosol"/>
    <property type="evidence" value="ECO:0007669"/>
    <property type="project" value="TreeGrafter"/>
</dbReference>
<dbReference type="PANTHER" id="PTHR48111:SF44">
    <property type="entry name" value="TRANSCRIPTIONAL REGULATORY PROTEIN RESD"/>
    <property type="match status" value="1"/>
</dbReference>
<dbReference type="InterPro" id="IPR001867">
    <property type="entry name" value="OmpR/PhoB-type_DNA-bd"/>
</dbReference>
<protein>
    <recommendedName>
        <fullName evidence="2">Stage 0 sporulation protein A homolog</fullName>
    </recommendedName>
</protein>
<name>A0A931ATJ6_9FIRM</name>
<evidence type="ECO:0000259" key="14">
    <source>
        <dbReference type="PROSITE" id="PS51755"/>
    </source>
</evidence>
<evidence type="ECO:0000256" key="1">
    <source>
        <dbReference type="ARBA" id="ARBA00004496"/>
    </source>
</evidence>
<dbReference type="PROSITE" id="PS51755">
    <property type="entry name" value="OMPR_PHOB"/>
    <property type="match status" value="1"/>
</dbReference>
<evidence type="ECO:0000256" key="11">
    <source>
        <dbReference type="PROSITE-ProRule" id="PRU00169"/>
    </source>
</evidence>
<evidence type="ECO:0000256" key="12">
    <source>
        <dbReference type="PROSITE-ProRule" id="PRU01091"/>
    </source>
</evidence>
<dbReference type="FunFam" id="1.10.10.10:FF:000018">
    <property type="entry name" value="DNA-binding response regulator ResD"/>
    <property type="match status" value="1"/>
</dbReference>
<proteinExistence type="predicted"/>
<dbReference type="PROSITE" id="PS50110">
    <property type="entry name" value="RESPONSE_REGULATORY"/>
    <property type="match status" value="1"/>
</dbReference>
<keyword evidence="4 11" id="KW-0597">Phosphoprotein</keyword>
<evidence type="ECO:0000313" key="15">
    <source>
        <dbReference type="EMBL" id="MBF8435916.1"/>
    </source>
</evidence>
<accession>A0A931ATJ6</accession>
<evidence type="ECO:0000256" key="3">
    <source>
        <dbReference type="ARBA" id="ARBA00022490"/>
    </source>
</evidence>
<dbReference type="GO" id="GO:0000156">
    <property type="term" value="F:phosphorelay response regulator activity"/>
    <property type="evidence" value="ECO:0007669"/>
    <property type="project" value="TreeGrafter"/>
</dbReference>
<dbReference type="AlphaFoldDB" id="A0A931ATJ6"/>
<dbReference type="GO" id="GO:0000976">
    <property type="term" value="F:transcription cis-regulatory region binding"/>
    <property type="evidence" value="ECO:0007669"/>
    <property type="project" value="TreeGrafter"/>
</dbReference>
<keyword evidence="6" id="KW-0805">Transcription regulation</keyword>
<dbReference type="Pfam" id="PF00486">
    <property type="entry name" value="Trans_reg_C"/>
    <property type="match status" value="1"/>
</dbReference>
<dbReference type="SUPFAM" id="SSF52172">
    <property type="entry name" value="CheY-like"/>
    <property type="match status" value="1"/>
</dbReference>
<keyword evidence="5" id="KW-0902">Two-component regulatory system</keyword>
<gene>
    <name evidence="15" type="ORF">I0Q91_02385</name>
</gene>
<evidence type="ECO:0000313" key="16">
    <source>
        <dbReference type="Proteomes" id="UP000621436"/>
    </source>
</evidence>
<dbReference type="GO" id="GO:0032993">
    <property type="term" value="C:protein-DNA complex"/>
    <property type="evidence" value="ECO:0007669"/>
    <property type="project" value="TreeGrafter"/>
</dbReference>
<keyword evidence="3" id="KW-0963">Cytoplasm</keyword>
<keyword evidence="16" id="KW-1185">Reference proteome</keyword>
<evidence type="ECO:0000256" key="4">
    <source>
        <dbReference type="ARBA" id="ARBA00022553"/>
    </source>
</evidence>
<dbReference type="PANTHER" id="PTHR48111">
    <property type="entry name" value="REGULATOR OF RPOS"/>
    <property type="match status" value="1"/>
</dbReference>
<dbReference type="InterPro" id="IPR016032">
    <property type="entry name" value="Sig_transdc_resp-reg_C-effctor"/>
</dbReference>
<dbReference type="SUPFAM" id="SSF46894">
    <property type="entry name" value="C-terminal effector domain of the bipartite response regulators"/>
    <property type="match status" value="1"/>
</dbReference>
<evidence type="ECO:0000256" key="6">
    <source>
        <dbReference type="ARBA" id="ARBA00023015"/>
    </source>
</evidence>
<keyword evidence="7 12" id="KW-0238">DNA-binding</keyword>
<dbReference type="SMART" id="SM00862">
    <property type="entry name" value="Trans_reg_C"/>
    <property type="match status" value="1"/>
</dbReference>
<feature type="domain" description="Response regulatory" evidence="13">
    <location>
        <begin position="7"/>
        <end position="120"/>
    </location>
</feature>
<dbReference type="Gene3D" id="6.10.250.690">
    <property type="match status" value="1"/>
</dbReference>
<dbReference type="Pfam" id="PF00072">
    <property type="entry name" value="Response_reg"/>
    <property type="match status" value="1"/>
</dbReference>
<dbReference type="InterPro" id="IPR036388">
    <property type="entry name" value="WH-like_DNA-bd_sf"/>
</dbReference>
<dbReference type="SMART" id="SM00448">
    <property type="entry name" value="REC"/>
    <property type="match status" value="1"/>
</dbReference>
<evidence type="ECO:0000256" key="7">
    <source>
        <dbReference type="ARBA" id="ARBA00023125"/>
    </source>
</evidence>
<dbReference type="FunFam" id="3.40.50.2300:FF:000001">
    <property type="entry name" value="DNA-binding response regulator PhoB"/>
    <property type="match status" value="1"/>
</dbReference>
<keyword evidence="8" id="KW-0010">Activator</keyword>
<organism evidence="15 16">
    <name type="scientific">Halonatronomonas betaini</name>
    <dbReference type="NCBI Taxonomy" id="2778430"/>
    <lineage>
        <taxon>Bacteria</taxon>
        <taxon>Bacillati</taxon>
        <taxon>Bacillota</taxon>
        <taxon>Clostridia</taxon>
        <taxon>Halanaerobiales</taxon>
        <taxon>Halarsenatibacteraceae</taxon>
        <taxon>Halonatronomonas</taxon>
    </lineage>
</organism>
<sequence length="235" mass="27059">MILPDYDVLIIDDDNHIIRILKEYFEYENFKVHTAQSGKEGLEKIDSIKPDLIVLDIMLPEMDGWEVCQKLRPANKTPIIILSAKTKDSDRITGLELGADDYVTKPFSPKEVVARAKAVLRRLDQSKDGAGEDILEYDNISINKNERSVKVYGEVVDLTPKEFDLLWTLASSPKIVFDREKLLKKVWGYDYFGDIRTVDTHIKSLRKKLGDQADKYIETVWGVGYKFETDKKDKK</sequence>
<comment type="caution">
    <text evidence="15">The sequence shown here is derived from an EMBL/GenBank/DDBJ whole genome shotgun (WGS) entry which is preliminary data.</text>
</comment>
<comment type="subcellular location">
    <subcellularLocation>
        <location evidence="1">Cytoplasm</location>
    </subcellularLocation>
</comment>
<comment type="function">
    <text evidence="10">May play the central regulatory role in sporulation. It may be an element of the effector pathway responsible for the activation of sporulation genes in response to nutritional stress. Spo0A may act in concert with spo0H (a sigma factor) to control the expression of some genes that are critical to the sporulation process.</text>
</comment>
<evidence type="ECO:0000256" key="5">
    <source>
        <dbReference type="ARBA" id="ARBA00023012"/>
    </source>
</evidence>
<dbReference type="GO" id="GO:0006355">
    <property type="term" value="P:regulation of DNA-templated transcription"/>
    <property type="evidence" value="ECO:0007669"/>
    <property type="project" value="InterPro"/>
</dbReference>
<reference evidence="15" key="1">
    <citation type="submission" date="2020-11" db="EMBL/GenBank/DDBJ databases">
        <title>Halonatronomonas betainensis gen. nov., sp. nov. a novel haloalkaliphilic representative of the family Halanaerobiacae capable of betaine degradation.</title>
        <authorList>
            <person name="Boltyanskaya Y."/>
            <person name="Kevbrin V."/>
            <person name="Detkova E."/>
            <person name="Grouzdev D.S."/>
            <person name="Koziaeva V."/>
            <person name="Zhilina T."/>
        </authorList>
    </citation>
    <scope>NUCLEOTIDE SEQUENCE</scope>
    <source>
        <strain evidence="15">Z-7014</strain>
    </source>
</reference>
<dbReference type="InterPro" id="IPR039420">
    <property type="entry name" value="WalR-like"/>
</dbReference>
<feature type="domain" description="OmpR/PhoB-type" evidence="14">
    <location>
        <begin position="132"/>
        <end position="229"/>
    </location>
</feature>
<evidence type="ECO:0000259" key="13">
    <source>
        <dbReference type="PROSITE" id="PS50110"/>
    </source>
</evidence>
<keyword evidence="9" id="KW-0804">Transcription</keyword>
<dbReference type="InterPro" id="IPR001789">
    <property type="entry name" value="Sig_transdc_resp-reg_receiver"/>
</dbReference>
<dbReference type="InterPro" id="IPR011006">
    <property type="entry name" value="CheY-like_superfamily"/>
</dbReference>
<dbReference type="Gene3D" id="1.10.10.10">
    <property type="entry name" value="Winged helix-like DNA-binding domain superfamily/Winged helix DNA-binding domain"/>
    <property type="match status" value="1"/>
</dbReference>
<evidence type="ECO:0000256" key="2">
    <source>
        <dbReference type="ARBA" id="ARBA00018672"/>
    </source>
</evidence>
<dbReference type="Proteomes" id="UP000621436">
    <property type="component" value="Unassembled WGS sequence"/>
</dbReference>
<evidence type="ECO:0000256" key="9">
    <source>
        <dbReference type="ARBA" id="ARBA00023163"/>
    </source>
</evidence>
<evidence type="ECO:0000256" key="8">
    <source>
        <dbReference type="ARBA" id="ARBA00023159"/>
    </source>
</evidence>
<dbReference type="Gene3D" id="3.40.50.2300">
    <property type="match status" value="1"/>
</dbReference>
<feature type="modified residue" description="4-aspartylphosphate" evidence="11">
    <location>
        <position position="56"/>
    </location>
</feature>
<feature type="DNA-binding region" description="OmpR/PhoB-type" evidence="12">
    <location>
        <begin position="132"/>
        <end position="229"/>
    </location>
</feature>
<dbReference type="CDD" id="cd00383">
    <property type="entry name" value="trans_reg_C"/>
    <property type="match status" value="1"/>
</dbReference>